<feature type="transmembrane region" description="Helical" evidence="1">
    <location>
        <begin position="53"/>
        <end position="70"/>
    </location>
</feature>
<sequence>MKWLSFFFSNQETRPPGLNPFVFLFFFAVLLSLTYTTLRFYQHKGYQSFFKGLQILQMTLLYSWYMLMAFSLKESLPFYHCRMAMFSFLLLPDKHPWKRYFVLIGFTGSILSFVYPVFDHYPIGHVTIFSYVVGHFALFVNCLIYLLRFHGERMEKKDVVFKTFTLNFFLLVVNMLTGGNYGFLQVTPLIGHQPAPIRFWAVTLVLSFLVSSVDWFFATKGEAVIDYASQEF</sequence>
<keyword evidence="1" id="KW-0812">Transmembrane</keyword>
<keyword evidence="1" id="KW-0472">Membrane</keyword>
<proteinExistence type="predicted"/>
<organism evidence="2 3">
    <name type="scientific">Streptococcus minor</name>
    <dbReference type="NCBI Taxonomy" id="229549"/>
    <lineage>
        <taxon>Bacteria</taxon>
        <taxon>Bacillati</taxon>
        <taxon>Bacillota</taxon>
        <taxon>Bacilli</taxon>
        <taxon>Lactobacillales</taxon>
        <taxon>Streptococcaceae</taxon>
        <taxon>Streptococcus</taxon>
    </lineage>
</organism>
<dbReference type="RefSeq" id="WP_124775837.1">
    <property type="nucleotide sequence ID" value="NZ_RQZA01000001.1"/>
</dbReference>
<feature type="transmembrane region" description="Helical" evidence="1">
    <location>
        <begin position="20"/>
        <end position="41"/>
    </location>
</feature>
<keyword evidence="3" id="KW-1185">Reference proteome</keyword>
<evidence type="ECO:0000313" key="3">
    <source>
        <dbReference type="Proteomes" id="UP000281771"/>
    </source>
</evidence>
<dbReference type="STRING" id="1123309.GCA_000377005_01769"/>
<dbReference type="Pfam" id="PF14808">
    <property type="entry name" value="TMEM164"/>
    <property type="match status" value="1"/>
</dbReference>
<feature type="transmembrane region" description="Helical" evidence="1">
    <location>
        <begin position="159"/>
        <end position="177"/>
    </location>
</feature>
<feature type="transmembrane region" description="Helical" evidence="1">
    <location>
        <begin position="197"/>
        <end position="217"/>
    </location>
</feature>
<dbReference type="NCBIfam" id="TIGR02206">
    <property type="entry name" value="intg_mem_TP0381"/>
    <property type="match status" value="1"/>
</dbReference>
<evidence type="ECO:0000313" key="2">
    <source>
        <dbReference type="EMBL" id="RRD32683.1"/>
    </source>
</evidence>
<keyword evidence="1" id="KW-1133">Transmembrane helix</keyword>
<name>A0A3P1VJV9_9STRE</name>
<accession>A0A3P1VJV9</accession>
<protein>
    <submittedName>
        <fullName evidence="2">TIGR02206 family membrane protein</fullName>
    </submittedName>
</protein>
<gene>
    <name evidence="2" type="ORF">EII38_02800</name>
</gene>
<reference evidence="2 3" key="1">
    <citation type="submission" date="2018-11" db="EMBL/GenBank/DDBJ databases">
        <title>Genomes From Bacteria Associated with the Canine Oral Cavity: a Test Case for Automated Genome-Based Taxonomic Assignment.</title>
        <authorList>
            <person name="Coil D.A."/>
            <person name="Jospin G."/>
            <person name="Darling A.E."/>
            <person name="Wallis C."/>
            <person name="Davis I.J."/>
            <person name="Harris S."/>
            <person name="Eisen J.A."/>
            <person name="Holcombe L.J."/>
            <person name="O'Flynn C."/>
        </authorList>
    </citation>
    <scope>NUCLEOTIDE SEQUENCE [LARGE SCALE GENOMIC DNA]</scope>
    <source>
        <strain evidence="2 3">OH4621_COT-116</strain>
    </source>
</reference>
<feature type="transmembrane region" description="Helical" evidence="1">
    <location>
        <begin position="124"/>
        <end position="147"/>
    </location>
</feature>
<dbReference type="InterPro" id="IPR011737">
    <property type="entry name" value="CHP02206_TP0381"/>
</dbReference>
<comment type="caution">
    <text evidence="2">The sequence shown here is derived from an EMBL/GenBank/DDBJ whole genome shotgun (WGS) entry which is preliminary data.</text>
</comment>
<feature type="transmembrane region" description="Helical" evidence="1">
    <location>
        <begin position="100"/>
        <end position="118"/>
    </location>
</feature>
<dbReference type="EMBL" id="RQZA01000001">
    <property type="protein sequence ID" value="RRD32683.1"/>
    <property type="molecule type" value="Genomic_DNA"/>
</dbReference>
<dbReference type="Proteomes" id="UP000281771">
    <property type="component" value="Unassembled WGS sequence"/>
</dbReference>
<evidence type="ECO:0000256" key="1">
    <source>
        <dbReference type="SAM" id="Phobius"/>
    </source>
</evidence>
<dbReference type="AlphaFoldDB" id="A0A3P1VJV9"/>